<evidence type="ECO:0000313" key="2">
    <source>
        <dbReference type="Proteomes" id="UP000315364"/>
    </source>
</evidence>
<dbReference type="OrthoDB" id="8452228at2"/>
<dbReference type="RefSeq" id="WP_146289311.1">
    <property type="nucleotide sequence ID" value="NZ_CP042304.1"/>
</dbReference>
<evidence type="ECO:0008006" key="3">
    <source>
        <dbReference type="Google" id="ProtNLM"/>
    </source>
</evidence>
<gene>
    <name evidence="1" type="ORF">FPZ08_07030</name>
</gene>
<sequence length="195" mass="20404">MSTIRISGPSPIVLPSELSGTYPDDDVAALAAIAAAQGRIDGPTGWVGRSFGVQVLDTLVTLQPGRWYRLPYPPVIEIVSVTGADGAEVSFEADPVELDRIKISGPSGQVRVRYRAGYELDEETDEGTGVVPAQVKQAVIVGAGRILAFDPQSVGLRSESVEGIGTDAYAAPDATEAAVDLVMSRLLSGLKVITP</sequence>
<dbReference type="EMBL" id="CP042304">
    <property type="protein sequence ID" value="QDZ10524.1"/>
    <property type="molecule type" value="Genomic_DNA"/>
</dbReference>
<keyword evidence="2" id="KW-1185">Reference proteome</keyword>
<accession>A0A5B8LS93</accession>
<dbReference type="AlphaFoldDB" id="A0A5B8LS93"/>
<proteinExistence type="predicted"/>
<organism evidence="1 2">
    <name type="scientific">Devosia ginsengisoli</name>
    <dbReference type="NCBI Taxonomy" id="400770"/>
    <lineage>
        <taxon>Bacteria</taxon>
        <taxon>Pseudomonadati</taxon>
        <taxon>Pseudomonadota</taxon>
        <taxon>Alphaproteobacteria</taxon>
        <taxon>Hyphomicrobiales</taxon>
        <taxon>Devosiaceae</taxon>
        <taxon>Devosia</taxon>
    </lineage>
</organism>
<dbReference type="Proteomes" id="UP000315364">
    <property type="component" value="Chromosome"/>
</dbReference>
<evidence type="ECO:0000313" key="1">
    <source>
        <dbReference type="EMBL" id="QDZ10524.1"/>
    </source>
</evidence>
<name>A0A5B8LS93_9HYPH</name>
<reference evidence="1 2" key="1">
    <citation type="submission" date="2019-07" db="EMBL/GenBank/DDBJ databases">
        <title>Full genome sequence of Devosia sp. Gsoil 520.</title>
        <authorList>
            <person name="Im W.-T."/>
        </authorList>
    </citation>
    <scope>NUCLEOTIDE SEQUENCE [LARGE SCALE GENOMIC DNA]</scope>
    <source>
        <strain evidence="1 2">Gsoil 520</strain>
    </source>
</reference>
<protein>
    <recommendedName>
        <fullName evidence="3">Phage gp6-like head-tail connector protein</fullName>
    </recommendedName>
</protein>
<dbReference type="KEGG" id="dea:FPZ08_07030"/>